<evidence type="ECO:0000256" key="2">
    <source>
        <dbReference type="SAM" id="SignalP"/>
    </source>
</evidence>
<protein>
    <recommendedName>
        <fullName evidence="5">Lipoprotein</fullName>
    </recommendedName>
</protein>
<feature type="compositionally biased region" description="Pro residues" evidence="1">
    <location>
        <begin position="37"/>
        <end position="56"/>
    </location>
</feature>
<feature type="signal peptide" evidence="2">
    <location>
        <begin position="1"/>
        <end position="19"/>
    </location>
</feature>
<reference evidence="3 4" key="1">
    <citation type="submission" date="2023-04" db="EMBL/GenBank/DDBJ databases">
        <title>The genome sequence of Polyangium sorediatum DSM14670.</title>
        <authorList>
            <person name="Zhang X."/>
        </authorList>
    </citation>
    <scope>NUCLEOTIDE SEQUENCE [LARGE SCALE GENOMIC DNA]</scope>
    <source>
        <strain evidence="3 4">DSM 14670</strain>
    </source>
</reference>
<sequence length="205" mass="21776">MSVARRALPLCLPLLLALAACDEPASTKGASSAAPSAAPPPAVEPPPSATTPPPPAKAKIEMPPRPVPLGSAGPIQPSAPPDQQMMAIQYTIAMVTPRGTDPLVDKDYVERIVKKLEAAVRTADKGKTPPNPVKANKGNRKLEVDMGKGCNERVPENLLHQRAGSSLKEAYEAGVLVISCHDDKWECHQSTRIPEDVLCHAAPRR</sequence>
<dbReference type="Proteomes" id="UP001160301">
    <property type="component" value="Unassembled WGS sequence"/>
</dbReference>
<accession>A0ABT6P0N6</accession>
<dbReference type="RefSeq" id="WP_136969503.1">
    <property type="nucleotide sequence ID" value="NZ_JARZHI010000038.1"/>
</dbReference>
<evidence type="ECO:0008006" key="5">
    <source>
        <dbReference type="Google" id="ProtNLM"/>
    </source>
</evidence>
<organism evidence="3 4">
    <name type="scientific">Polyangium sorediatum</name>
    <dbReference type="NCBI Taxonomy" id="889274"/>
    <lineage>
        <taxon>Bacteria</taxon>
        <taxon>Pseudomonadati</taxon>
        <taxon>Myxococcota</taxon>
        <taxon>Polyangia</taxon>
        <taxon>Polyangiales</taxon>
        <taxon>Polyangiaceae</taxon>
        <taxon>Polyangium</taxon>
    </lineage>
</organism>
<proteinExistence type="predicted"/>
<feature type="compositionally biased region" description="Low complexity" evidence="1">
    <location>
        <begin position="25"/>
        <end position="36"/>
    </location>
</feature>
<feature type="region of interest" description="Disordered" evidence="1">
    <location>
        <begin position="25"/>
        <end position="81"/>
    </location>
</feature>
<evidence type="ECO:0000313" key="4">
    <source>
        <dbReference type="Proteomes" id="UP001160301"/>
    </source>
</evidence>
<keyword evidence="2" id="KW-0732">Signal</keyword>
<feature type="chain" id="PRO_5045564969" description="Lipoprotein" evidence="2">
    <location>
        <begin position="20"/>
        <end position="205"/>
    </location>
</feature>
<evidence type="ECO:0000256" key="1">
    <source>
        <dbReference type="SAM" id="MobiDB-lite"/>
    </source>
</evidence>
<gene>
    <name evidence="3" type="ORF">QHF89_32030</name>
</gene>
<comment type="caution">
    <text evidence="3">The sequence shown here is derived from an EMBL/GenBank/DDBJ whole genome shotgun (WGS) entry which is preliminary data.</text>
</comment>
<name>A0ABT6P0N6_9BACT</name>
<keyword evidence="4" id="KW-1185">Reference proteome</keyword>
<evidence type="ECO:0000313" key="3">
    <source>
        <dbReference type="EMBL" id="MDI1434171.1"/>
    </source>
</evidence>
<dbReference type="PROSITE" id="PS51257">
    <property type="entry name" value="PROKAR_LIPOPROTEIN"/>
    <property type="match status" value="1"/>
</dbReference>
<dbReference type="EMBL" id="JARZHI010000038">
    <property type="protein sequence ID" value="MDI1434171.1"/>
    <property type="molecule type" value="Genomic_DNA"/>
</dbReference>